<evidence type="ECO:0000256" key="3">
    <source>
        <dbReference type="ARBA" id="ARBA00022989"/>
    </source>
</evidence>
<reference evidence="8" key="2">
    <citation type="submission" date="2020-09" db="EMBL/GenBank/DDBJ databases">
        <authorList>
            <person name="Sun Q."/>
            <person name="Ohkuma M."/>
        </authorList>
    </citation>
    <scope>NUCLEOTIDE SEQUENCE</scope>
    <source>
        <strain evidence="8">JCM 3276</strain>
    </source>
</reference>
<feature type="transmembrane region" description="Helical" evidence="6">
    <location>
        <begin position="94"/>
        <end position="118"/>
    </location>
</feature>
<feature type="transmembrane region" description="Helical" evidence="6">
    <location>
        <begin position="358"/>
        <end position="379"/>
    </location>
</feature>
<sequence>MRSERVSVFIVFVLNGVIAGSWAPRIPTLAEKIGASPGVLGLVLLGASIGLAVSASFAGRLCARFGARVVVFASALAAAGMLPVLAVVTTAVQLGIALVVLGAAFGVFDVSMNVAALTVIRRVERPLMPVFHAGFSFGGLAGSLSAALAAGYRVELLPYFTTVMVASVIVIAGVIRFVPREEPAADTRGSSGLDRGLMRRPVLWLLGGIAFVSAIVEGSNADWSALFAVHERGMSEAAGALMYSVFAGAMAVVRLLGEPVQRRFDAVRILAVGSLLAGTGLLTAAIVPVAWLTYVGYVVAGAGVAFVFPLVIELAGAAGQRDDGNGGAREVGFVTSIAYSGFLIGPPMLGGVAELTDLSFAVGFVGLIAMLIAPAALAASAARKREQARGPLTEHPRTPPSRSTTSSSGGHK</sequence>
<dbReference type="InterPro" id="IPR020846">
    <property type="entry name" value="MFS_dom"/>
</dbReference>
<evidence type="ECO:0000256" key="1">
    <source>
        <dbReference type="ARBA" id="ARBA00004651"/>
    </source>
</evidence>
<dbReference type="PANTHER" id="PTHR23514:SF13">
    <property type="entry name" value="INNER MEMBRANE PROTEIN YBJJ"/>
    <property type="match status" value="1"/>
</dbReference>
<feature type="transmembrane region" description="Helical" evidence="6">
    <location>
        <begin position="156"/>
        <end position="178"/>
    </location>
</feature>
<dbReference type="SUPFAM" id="SSF103473">
    <property type="entry name" value="MFS general substrate transporter"/>
    <property type="match status" value="1"/>
</dbReference>
<keyword evidence="3 6" id="KW-1133">Transmembrane helix</keyword>
<evidence type="ECO:0000256" key="4">
    <source>
        <dbReference type="ARBA" id="ARBA00023136"/>
    </source>
</evidence>
<dbReference type="PROSITE" id="PS50850">
    <property type="entry name" value="MFS"/>
    <property type="match status" value="1"/>
</dbReference>
<evidence type="ECO:0000256" key="5">
    <source>
        <dbReference type="SAM" id="MobiDB-lite"/>
    </source>
</evidence>
<feature type="compositionally biased region" description="Low complexity" evidence="5">
    <location>
        <begin position="400"/>
        <end position="412"/>
    </location>
</feature>
<dbReference type="GO" id="GO:0022857">
    <property type="term" value="F:transmembrane transporter activity"/>
    <property type="evidence" value="ECO:0007669"/>
    <property type="project" value="InterPro"/>
</dbReference>
<feature type="domain" description="Major facilitator superfamily (MFS) profile" evidence="7">
    <location>
        <begin position="1"/>
        <end position="386"/>
    </location>
</feature>
<feature type="transmembrane region" description="Helical" evidence="6">
    <location>
        <begin position="35"/>
        <end position="57"/>
    </location>
</feature>
<dbReference type="AlphaFoldDB" id="A0A918GL88"/>
<feature type="transmembrane region" description="Helical" evidence="6">
    <location>
        <begin position="331"/>
        <end position="352"/>
    </location>
</feature>
<comment type="caution">
    <text evidence="8">The sequence shown here is derived from an EMBL/GenBank/DDBJ whole genome shotgun (WGS) entry which is preliminary data.</text>
</comment>
<reference evidence="8" key="1">
    <citation type="journal article" date="2014" name="Int. J. Syst. Evol. Microbiol.">
        <title>Complete genome sequence of Corynebacterium casei LMG S-19264T (=DSM 44701T), isolated from a smear-ripened cheese.</title>
        <authorList>
            <consortium name="US DOE Joint Genome Institute (JGI-PGF)"/>
            <person name="Walter F."/>
            <person name="Albersmeier A."/>
            <person name="Kalinowski J."/>
            <person name="Ruckert C."/>
        </authorList>
    </citation>
    <scope>NUCLEOTIDE SEQUENCE</scope>
    <source>
        <strain evidence="8">JCM 3276</strain>
    </source>
</reference>
<dbReference type="RefSeq" id="WP_189212533.1">
    <property type="nucleotide sequence ID" value="NZ_BMRB01000004.1"/>
</dbReference>
<dbReference type="CDD" id="cd17393">
    <property type="entry name" value="MFS_MosC_like"/>
    <property type="match status" value="1"/>
</dbReference>
<organism evidence="8 9">
    <name type="scientific">Actinokineospora fastidiosa</name>
    <dbReference type="NCBI Taxonomy" id="1816"/>
    <lineage>
        <taxon>Bacteria</taxon>
        <taxon>Bacillati</taxon>
        <taxon>Actinomycetota</taxon>
        <taxon>Actinomycetes</taxon>
        <taxon>Pseudonocardiales</taxon>
        <taxon>Pseudonocardiaceae</taxon>
        <taxon>Actinokineospora</taxon>
    </lineage>
</organism>
<evidence type="ECO:0000256" key="2">
    <source>
        <dbReference type="ARBA" id="ARBA00022692"/>
    </source>
</evidence>
<feature type="compositionally biased region" description="Basic and acidic residues" evidence="5">
    <location>
        <begin position="384"/>
        <end position="397"/>
    </location>
</feature>
<feature type="region of interest" description="Disordered" evidence="5">
    <location>
        <begin position="384"/>
        <end position="412"/>
    </location>
</feature>
<dbReference type="Pfam" id="PF07690">
    <property type="entry name" value="MFS_1"/>
    <property type="match status" value="1"/>
</dbReference>
<dbReference type="Proteomes" id="UP000660680">
    <property type="component" value="Unassembled WGS sequence"/>
</dbReference>
<evidence type="ECO:0000313" key="8">
    <source>
        <dbReference type="EMBL" id="GGS44921.1"/>
    </source>
</evidence>
<gene>
    <name evidence="8" type="ORF">GCM10010171_44770</name>
</gene>
<dbReference type="InterPro" id="IPR011701">
    <property type="entry name" value="MFS"/>
</dbReference>
<accession>A0A918GL88</accession>
<dbReference type="GO" id="GO:0005886">
    <property type="term" value="C:plasma membrane"/>
    <property type="evidence" value="ECO:0007669"/>
    <property type="project" value="UniProtKB-SubCell"/>
</dbReference>
<keyword evidence="4 6" id="KW-0472">Membrane</keyword>
<evidence type="ECO:0000313" key="9">
    <source>
        <dbReference type="Proteomes" id="UP000660680"/>
    </source>
</evidence>
<feature type="transmembrane region" description="Helical" evidence="6">
    <location>
        <begin position="269"/>
        <end position="291"/>
    </location>
</feature>
<feature type="transmembrane region" description="Helical" evidence="6">
    <location>
        <begin position="240"/>
        <end position="257"/>
    </location>
</feature>
<dbReference type="PANTHER" id="PTHR23514">
    <property type="entry name" value="BYPASS OF STOP CODON PROTEIN 6"/>
    <property type="match status" value="1"/>
</dbReference>
<dbReference type="InterPro" id="IPR051788">
    <property type="entry name" value="MFS_Transporter"/>
</dbReference>
<proteinExistence type="predicted"/>
<dbReference type="EMBL" id="BMRB01000004">
    <property type="protein sequence ID" value="GGS44921.1"/>
    <property type="molecule type" value="Genomic_DNA"/>
</dbReference>
<keyword evidence="9" id="KW-1185">Reference proteome</keyword>
<evidence type="ECO:0000259" key="7">
    <source>
        <dbReference type="PROSITE" id="PS50850"/>
    </source>
</evidence>
<dbReference type="Gene3D" id="1.20.1250.20">
    <property type="entry name" value="MFS general substrate transporter like domains"/>
    <property type="match status" value="2"/>
</dbReference>
<feature type="transmembrane region" description="Helical" evidence="6">
    <location>
        <begin position="297"/>
        <end position="319"/>
    </location>
</feature>
<protein>
    <submittedName>
        <fullName evidence="8">MFS transporter</fullName>
    </submittedName>
</protein>
<name>A0A918GL88_9PSEU</name>
<feature type="transmembrane region" description="Helical" evidence="6">
    <location>
        <begin position="69"/>
        <end position="88"/>
    </location>
</feature>
<feature type="transmembrane region" description="Helical" evidence="6">
    <location>
        <begin position="202"/>
        <end position="220"/>
    </location>
</feature>
<evidence type="ECO:0000256" key="6">
    <source>
        <dbReference type="SAM" id="Phobius"/>
    </source>
</evidence>
<comment type="subcellular location">
    <subcellularLocation>
        <location evidence="1">Cell membrane</location>
        <topology evidence="1">Multi-pass membrane protein</topology>
    </subcellularLocation>
</comment>
<keyword evidence="2 6" id="KW-0812">Transmembrane</keyword>
<dbReference type="InterPro" id="IPR036259">
    <property type="entry name" value="MFS_trans_sf"/>
</dbReference>
<feature type="transmembrane region" description="Helical" evidence="6">
    <location>
        <begin position="130"/>
        <end position="150"/>
    </location>
</feature>